<dbReference type="RefSeq" id="WP_280626109.1">
    <property type="nucleotide sequence ID" value="NZ_CP123504.1"/>
</dbReference>
<comment type="similarity">
    <text evidence="2">Belongs to the fimbrial protein family.</text>
</comment>
<dbReference type="InterPro" id="IPR008966">
    <property type="entry name" value="Adhesion_dom_sf"/>
</dbReference>
<evidence type="ECO:0000259" key="6">
    <source>
        <dbReference type="Pfam" id="PF00419"/>
    </source>
</evidence>
<comment type="subcellular location">
    <subcellularLocation>
        <location evidence="1">Fimbrium</location>
    </subcellularLocation>
</comment>
<organism evidence="8 9">
    <name type="scientific">Arsenophonus nasoniae</name>
    <name type="common">son-killer infecting Nasonia vitripennis</name>
    <dbReference type="NCBI Taxonomy" id="638"/>
    <lineage>
        <taxon>Bacteria</taxon>
        <taxon>Pseudomonadati</taxon>
        <taxon>Pseudomonadota</taxon>
        <taxon>Gammaproteobacteria</taxon>
        <taxon>Enterobacterales</taxon>
        <taxon>Morganellaceae</taxon>
        <taxon>Arsenophonus</taxon>
    </lineage>
</organism>
<accession>A0AA95KEH2</accession>
<gene>
    <name evidence="8" type="ORF">QE210_08075</name>
</gene>
<dbReference type="InterPro" id="IPR054160">
    <property type="entry name" value="MrkD_recept-bd"/>
</dbReference>
<name>A0AA95KEH2_9GAMM</name>
<evidence type="ECO:0000256" key="1">
    <source>
        <dbReference type="ARBA" id="ARBA00004561"/>
    </source>
</evidence>
<feature type="domain" description="Fimbrial-type adhesion" evidence="6">
    <location>
        <begin position="191"/>
        <end position="321"/>
    </location>
</feature>
<dbReference type="GO" id="GO:0009289">
    <property type="term" value="C:pilus"/>
    <property type="evidence" value="ECO:0007669"/>
    <property type="project" value="UniProtKB-SubCell"/>
</dbReference>
<dbReference type="Pfam" id="PF00419">
    <property type="entry name" value="Fimbrial"/>
    <property type="match status" value="1"/>
</dbReference>
<dbReference type="Gene3D" id="2.60.40.3310">
    <property type="match status" value="1"/>
</dbReference>
<dbReference type="InterPro" id="IPR050263">
    <property type="entry name" value="Bact_Fimbrial_Adh_Pro"/>
</dbReference>
<feature type="domain" description="MrkD-like receptor binding" evidence="7">
    <location>
        <begin position="47"/>
        <end position="167"/>
    </location>
</feature>
<keyword evidence="3 5" id="KW-0732">Signal</keyword>
<dbReference type="EMBL" id="CP123504">
    <property type="protein sequence ID" value="WGM03008.1"/>
    <property type="molecule type" value="Genomic_DNA"/>
</dbReference>
<dbReference type="SUPFAM" id="SSF49401">
    <property type="entry name" value="Bacterial adhesins"/>
    <property type="match status" value="1"/>
</dbReference>
<dbReference type="GO" id="GO:0043709">
    <property type="term" value="P:cell adhesion involved in single-species biofilm formation"/>
    <property type="evidence" value="ECO:0007669"/>
    <property type="project" value="TreeGrafter"/>
</dbReference>
<reference evidence="8" key="1">
    <citation type="submission" date="2023-04" db="EMBL/GenBank/DDBJ databases">
        <title>Genome dynamics across the evolutionary transition to endosymbiosis.</title>
        <authorList>
            <person name="Siozios S."/>
            <person name="Nadal-Jimenez P."/>
            <person name="Azagi T."/>
            <person name="Sprong H."/>
            <person name="Frost C.L."/>
            <person name="Parratt S.R."/>
            <person name="Taylor G."/>
            <person name="Brettell L."/>
            <person name="Lew K.C."/>
            <person name="Croft L."/>
            <person name="King K.C."/>
            <person name="Brockhurst M.A."/>
            <person name="Hypsa V."/>
            <person name="Novakova E."/>
            <person name="Darby A.C."/>
            <person name="Hurst G.D.D."/>
        </authorList>
    </citation>
    <scope>NUCLEOTIDE SEQUENCE</scope>
    <source>
        <strain evidence="8">APv</strain>
    </source>
</reference>
<evidence type="ECO:0000259" key="7">
    <source>
        <dbReference type="Pfam" id="PF22003"/>
    </source>
</evidence>
<evidence type="ECO:0000256" key="4">
    <source>
        <dbReference type="ARBA" id="ARBA00023263"/>
    </source>
</evidence>
<feature type="chain" id="PRO_5041720171" evidence="5">
    <location>
        <begin position="26"/>
        <end position="322"/>
    </location>
</feature>
<evidence type="ECO:0000256" key="5">
    <source>
        <dbReference type="SAM" id="SignalP"/>
    </source>
</evidence>
<protein>
    <submittedName>
        <fullName evidence="8">Fimbrial protein</fullName>
    </submittedName>
</protein>
<evidence type="ECO:0000313" key="8">
    <source>
        <dbReference type="EMBL" id="WGM03008.1"/>
    </source>
</evidence>
<sequence length="322" mass="35957">MTSLLAKTISLFFLLLGLFSLTAHASNCNYMPGSQPIQVFIPLPNEIEVSPTLPVGSIIKKAYGSLTRGNYEGFIICQSEQIKHQWRNSHQYAILPSSDDIYPTNLKGIGLKIIYHAGNIQPYVAPCYNQSTNKVFCGETFYQIELQLIKTAEQIETGNISQQQLTEATIGDLPIVNFNLANTQIIVPKLSCFINNNALEINLGRLKTTVFNGIYSTAGKKGFYLELNCSHPSTVEMKMDGDTLPSSDDRILALNKYNAAQGIGLQILYKNNPIKFNDWFILKKVPGTESIQLFFYAQYIQVAEQVTPGQANALVTYHIKYH</sequence>
<dbReference type="Proteomes" id="UP001177595">
    <property type="component" value="Chromosome"/>
</dbReference>
<evidence type="ECO:0000256" key="2">
    <source>
        <dbReference type="ARBA" id="ARBA00006671"/>
    </source>
</evidence>
<evidence type="ECO:0000313" key="9">
    <source>
        <dbReference type="Proteomes" id="UP001177595"/>
    </source>
</evidence>
<dbReference type="AlphaFoldDB" id="A0AA95KEH2"/>
<dbReference type="Pfam" id="PF22003">
    <property type="entry name" value="MrkDrd"/>
    <property type="match status" value="1"/>
</dbReference>
<dbReference type="InterPro" id="IPR036937">
    <property type="entry name" value="Adhesion_dom_fimbrial_sf"/>
</dbReference>
<dbReference type="PANTHER" id="PTHR33420">
    <property type="entry name" value="FIMBRIAL SUBUNIT ELFA-RELATED"/>
    <property type="match status" value="1"/>
</dbReference>
<dbReference type="PANTHER" id="PTHR33420:SF3">
    <property type="entry name" value="FIMBRIAL SUBUNIT ELFA"/>
    <property type="match status" value="1"/>
</dbReference>
<dbReference type="Gene3D" id="2.60.40.1090">
    <property type="entry name" value="Fimbrial-type adhesion domain"/>
    <property type="match status" value="1"/>
</dbReference>
<keyword evidence="4" id="KW-0281">Fimbrium</keyword>
<feature type="signal peptide" evidence="5">
    <location>
        <begin position="1"/>
        <end position="25"/>
    </location>
</feature>
<proteinExistence type="inferred from homology"/>
<dbReference type="InterPro" id="IPR000259">
    <property type="entry name" value="Adhesion_dom_fimbrial"/>
</dbReference>
<evidence type="ECO:0000256" key="3">
    <source>
        <dbReference type="ARBA" id="ARBA00022729"/>
    </source>
</evidence>